<dbReference type="AlphaFoldDB" id="A0A6H1ZEV1"/>
<dbReference type="NCBIfam" id="TIGR01635">
    <property type="entry name" value="tail_comp_S"/>
    <property type="match status" value="1"/>
</dbReference>
<dbReference type="InterPro" id="IPR006522">
    <property type="entry name" value="Phage_virion_morphogenesis"/>
</dbReference>
<accession>A0A6H1ZEV1</accession>
<protein>
    <submittedName>
        <fullName evidence="1">Putative tail protein</fullName>
    </submittedName>
</protein>
<gene>
    <name evidence="1" type="ORF">TM448A00282_0019</name>
    <name evidence="2" type="ORF">TM448B00260_0024</name>
</gene>
<sequence>MAISIRIAHNLPQVQRLFQQIRRVGGDPTPLLQDIAFLGESSTRARFRSQTGPDGQRWKPSLRAQLNGGKTLTKDGHLGDSVSSYVNQKSAVWGVNRIYAAIHQFGGTIKAKGSGGLRFAIPGIGWRTAKQVEMPARPYLGLSSDDRQDILDLVSNHLSDLVRRGAPGGA</sequence>
<dbReference type="Pfam" id="PF05069">
    <property type="entry name" value="Phage_tail_S"/>
    <property type="match status" value="1"/>
</dbReference>
<organism evidence="1">
    <name type="scientific">viral metagenome</name>
    <dbReference type="NCBI Taxonomy" id="1070528"/>
    <lineage>
        <taxon>unclassified sequences</taxon>
        <taxon>metagenomes</taxon>
        <taxon>organismal metagenomes</taxon>
    </lineage>
</organism>
<evidence type="ECO:0000313" key="1">
    <source>
        <dbReference type="EMBL" id="QJA45785.1"/>
    </source>
</evidence>
<proteinExistence type="predicted"/>
<name>A0A6H1ZEV1_9ZZZZ</name>
<reference evidence="1" key="1">
    <citation type="submission" date="2020-03" db="EMBL/GenBank/DDBJ databases">
        <title>The deep terrestrial virosphere.</title>
        <authorList>
            <person name="Holmfeldt K."/>
            <person name="Nilsson E."/>
            <person name="Simone D."/>
            <person name="Lopez-Fernandez M."/>
            <person name="Wu X."/>
            <person name="de Brujin I."/>
            <person name="Lundin D."/>
            <person name="Andersson A."/>
            <person name="Bertilsson S."/>
            <person name="Dopson M."/>
        </authorList>
    </citation>
    <scope>NUCLEOTIDE SEQUENCE</scope>
    <source>
        <strain evidence="1">TM448A00282</strain>
        <strain evidence="2">TM448B00260</strain>
    </source>
</reference>
<dbReference type="EMBL" id="MT144603">
    <property type="protein sequence ID" value="QJH94620.1"/>
    <property type="molecule type" value="Genomic_DNA"/>
</dbReference>
<dbReference type="EMBL" id="MT143997">
    <property type="protein sequence ID" value="QJA45785.1"/>
    <property type="molecule type" value="Genomic_DNA"/>
</dbReference>
<evidence type="ECO:0000313" key="2">
    <source>
        <dbReference type="EMBL" id="QJH94620.1"/>
    </source>
</evidence>